<name>A0ABW1B3K0_9ACTN</name>
<dbReference type="RefSeq" id="WP_272173317.1">
    <property type="nucleotide sequence ID" value="NZ_JAQOSL010000097.1"/>
</dbReference>
<proteinExistence type="predicted"/>
<dbReference type="EMBL" id="JBHSNZ010000004">
    <property type="protein sequence ID" value="MFC5807555.1"/>
    <property type="molecule type" value="Genomic_DNA"/>
</dbReference>
<organism evidence="1 2">
    <name type="scientific">Streptomyces heilongjiangensis</name>
    <dbReference type="NCBI Taxonomy" id="945052"/>
    <lineage>
        <taxon>Bacteria</taxon>
        <taxon>Bacillati</taxon>
        <taxon>Actinomycetota</taxon>
        <taxon>Actinomycetes</taxon>
        <taxon>Kitasatosporales</taxon>
        <taxon>Streptomycetaceae</taxon>
        <taxon>Streptomyces</taxon>
    </lineage>
</organism>
<protein>
    <submittedName>
        <fullName evidence="1">Uncharacterized protein</fullName>
    </submittedName>
</protein>
<reference evidence="2" key="1">
    <citation type="journal article" date="2019" name="Int. J. Syst. Evol. Microbiol.">
        <title>The Global Catalogue of Microorganisms (GCM) 10K type strain sequencing project: providing services to taxonomists for standard genome sequencing and annotation.</title>
        <authorList>
            <consortium name="The Broad Institute Genomics Platform"/>
            <consortium name="The Broad Institute Genome Sequencing Center for Infectious Disease"/>
            <person name="Wu L."/>
            <person name="Ma J."/>
        </authorList>
    </citation>
    <scope>NUCLEOTIDE SEQUENCE [LARGE SCALE GENOMIC DNA]</scope>
    <source>
        <strain evidence="2">JCM 9918</strain>
    </source>
</reference>
<evidence type="ECO:0000313" key="1">
    <source>
        <dbReference type="EMBL" id="MFC5807555.1"/>
    </source>
</evidence>
<evidence type="ECO:0000313" key="2">
    <source>
        <dbReference type="Proteomes" id="UP001596112"/>
    </source>
</evidence>
<accession>A0ABW1B3K0</accession>
<sequence>MRVRNSNDIPVSKTQRETQISNARQIHNEALQDGDTALAADAARRLDHLLDNYAQEENIRRR</sequence>
<keyword evidence="2" id="KW-1185">Reference proteome</keyword>
<gene>
    <name evidence="1" type="ORF">ACFQGO_08535</name>
</gene>
<comment type="caution">
    <text evidence="1">The sequence shown here is derived from an EMBL/GenBank/DDBJ whole genome shotgun (WGS) entry which is preliminary data.</text>
</comment>
<dbReference type="Proteomes" id="UP001596112">
    <property type="component" value="Unassembled WGS sequence"/>
</dbReference>